<reference evidence="7" key="1">
    <citation type="submission" date="2022-08" db="EMBL/GenBank/DDBJ databases">
        <authorList>
            <person name="Gutierrez-Valencia J."/>
        </authorList>
    </citation>
    <scope>NUCLEOTIDE SEQUENCE</scope>
</reference>
<dbReference type="Pfam" id="PF01582">
    <property type="entry name" value="TIR"/>
    <property type="match status" value="1"/>
</dbReference>
<dbReference type="InterPro" id="IPR000157">
    <property type="entry name" value="TIR_dom"/>
</dbReference>
<gene>
    <name evidence="7" type="ORF">LITE_LOCUS34318</name>
</gene>
<feature type="transmembrane region" description="Helical" evidence="5">
    <location>
        <begin position="142"/>
        <end position="160"/>
    </location>
</feature>
<proteinExistence type="predicted"/>
<dbReference type="EC" id="3.2.2.6" evidence="1"/>
<keyword evidence="2" id="KW-0378">Hydrolase</keyword>
<evidence type="ECO:0000256" key="4">
    <source>
        <dbReference type="ARBA" id="ARBA00047304"/>
    </source>
</evidence>
<keyword evidence="8" id="KW-1185">Reference proteome</keyword>
<dbReference type="Gene3D" id="3.40.50.10140">
    <property type="entry name" value="Toll/interleukin-1 receptor homology (TIR) domain"/>
    <property type="match status" value="1"/>
</dbReference>
<keyword evidence="5" id="KW-0472">Membrane</keyword>
<dbReference type="PANTHER" id="PTHR32009:SF39">
    <property type="entry name" value="TIR DOMAIN-CONTAINING PROTEIN"/>
    <property type="match status" value="1"/>
</dbReference>
<comment type="caution">
    <text evidence="7">The sequence shown here is derived from an EMBL/GenBank/DDBJ whole genome shotgun (WGS) entry which is preliminary data.</text>
</comment>
<evidence type="ECO:0000256" key="5">
    <source>
        <dbReference type="SAM" id="Phobius"/>
    </source>
</evidence>
<dbReference type="PROSITE" id="PS50104">
    <property type="entry name" value="TIR"/>
    <property type="match status" value="1"/>
</dbReference>
<dbReference type="PANTHER" id="PTHR32009">
    <property type="entry name" value="TMV RESISTANCE PROTEIN N-LIKE"/>
    <property type="match status" value="1"/>
</dbReference>
<evidence type="ECO:0000313" key="7">
    <source>
        <dbReference type="EMBL" id="CAI0460083.1"/>
    </source>
</evidence>
<keyword evidence="5" id="KW-1133">Transmembrane helix</keyword>
<dbReference type="GO" id="GO:0007165">
    <property type="term" value="P:signal transduction"/>
    <property type="evidence" value="ECO:0007669"/>
    <property type="project" value="InterPro"/>
</dbReference>
<accession>A0AAV0NN86</accession>
<evidence type="ECO:0000259" key="6">
    <source>
        <dbReference type="PROSITE" id="PS50104"/>
    </source>
</evidence>
<dbReference type="GO" id="GO:0061809">
    <property type="term" value="F:NAD+ nucleosidase activity, cyclic ADP-ribose generating"/>
    <property type="evidence" value="ECO:0007669"/>
    <property type="project" value="UniProtKB-EC"/>
</dbReference>
<evidence type="ECO:0000256" key="3">
    <source>
        <dbReference type="ARBA" id="ARBA00023027"/>
    </source>
</evidence>
<protein>
    <recommendedName>
        <fullName evidence="1">ADP-ribosyl cyclase/cyclic ADP-ribose hydrolase</fullName>
        <ecNumber evidence="1">3.2.2.6</ecNumber>
    </recommendedName>
</protein>
<dbReference type="SUPFAM" id="SSF52200">
    <property type="entry name" value="Toll/Interleukin receptor TIR domain"/>
    <property type="match status" value="1"/>
</dbReference>
<dbReference type="Proteomes" id="UP001154282">
    <property type="component" value="Unassembled WGS sequence"/>
</dbReference>
<dbReference type="EMBL" id="CAMGYJ010000008">
    <property type="protein sequence ID" value="CAI0460083.1"/>
    <property type="molecule type" value="Genomic_DNA"/>
</dbReference>
<keyword evidence="5" id="KW-0812">Transmembrane</keyword>
<feature type="domain" description="TIR" evidence="6">
    <location>
        <begin position="7"/>
        <end position="168"/>
    </location>
</feature>
<comment type="catalytic activity">
    <reaction evidence="4">
        <text>NAD(+) + H2O = ADP-D-ribose + nicotinamide + H(+)</text>
        <dbReference type="Rhea" id="RHEA:16301"/>
        <dbReference type="ChEBI" id="CHEBI:15377"/>
        <dbReference type="ChEBI" id="CHEBI:15378"/>
        <dbReference type="ChEBI" id="CHEBI:17154"/>
        <dbReference type="ChEBI" id="CHEBI:57540"/>
        <dbReference type="ChEBI" id="CHEBI:57967"/>
        <dbReference type="EC" id="3.2.2.6"/>
    </reaction>
    <physiologicalReaction direction="left-to-right" evidence="4">
        <dbReference type="Rhea" id="RHEA:16302"/>
    </physiologicalReaction>
</comment>
<evidence type="ECO:0000256" key="2">
    <source>
        <dbReference type="ARBA" id="ARBA00022801"/>
    </source>
</evidence>
<dbReference type="AlphaFoldDB" id="A0AAV0NN86"/>
<keyword evidence="3" id="KW-0520">NAD</keyword>
<evidence type="ECO:0000313" key="8">
    <source>
        <dbReference type="Proteomes" id="UP001154282"/>
    </source>
</evidence>
<sequence>MKPPAASSHDVFLSFRGSDVRNTFVDHLYAALRRKRVRPFKDDVDLGRGESVREGISRAIEGSSFYVVVLTRNYASSAWCLDELVKIMRCSSRDNHNGGGGGGKNTTFPIFYHLSPDDVSDVGCYYKDDFDRHKRRYTYERVDGWIQALAWVVGVAGWVVTNLQYVCT</sequence>
<dbReference type="SMART" id="SM00255">
    <property type="entry name" value="TIR"/>
    <property type="match status" value="1"/>
</dbReference>
<name>A0AAV0NN86_9ROSI</name>
<organism evidence="7 8">
    <name type="scientific">Linum tenue</name>
    <dbReference type="NCBI Taxonomy" id="586396"/>
    <lineage>
        <taxon>Eukaryota</taxon>
        <taxon>Viridiplantae</taxon>
        <taxon>Streptophyta</taxon>
        <taxon>Embryophyta</taxon>
        <taxon>Tracheophyta</taxon>
        <taxon>Spermatophyta</taxon>
        <taxon>Magnoliopsida</taxon>
        <taxon>eudicotyledons</taxon>
        <taxon>Gunneridae</taxon>
        <taxon>Pentapetalae</taxon>
        <taxon>rosids</taxon>
        <taxon>fabids</taxon>
        <taxon>Malpighiales</taxon>
        <taxon>Linaceae</taxon>
        <taxon>Linum</taxon>
    </lineage>
</organism>
<dbReference type="InterPro" id="IPR035897">
    <property type="entry name" value="Toll_tir_struct_dom_sf"/>
</dbReference>
<evidence type="ECO:0000256" key="1">
    <source>
        <dbReference type="ARBA" id="ARBA00011982"/>
    </source>
</evidence>